<evidence type="ECO:0000259" key="6">
    <source>
        <dbReference type="PROSITE" id="PS50261"/>
    </source>
</evidence>
<protein>
    <submittedName>
        <fullName evidence="7">G-protein coupled receptor Mth2</fullName>
    </submittedName>
</protein>
<keyword evidence="2 5" id="KW-0812">Transmembrane</keyword>
<keyword evidence="7" id="KW-0675">Receptor</keyword>
<feature type="transmembrane region" description="Helical" evidence="5">
    <location>
        <begin position="218"/>
        <end position="240"/>
    </location>
</feature>
<sequence length="400" mass="46256">MDCKELEQYLLKYRGKKSHRGVAGLLGRNRISDGWALIKEECVDGTEPIRPQRGPIGCFLIVNVSRSVRNSGYRGSSRSRRRELERFAAYGLYAWGVPLLLTAVTALMQFVDGLPAHAVRPNFGKRRCWFEDWISELVYFMTPVLALVVVNITFFAVTAKRIYSIRQETAILKSSESSRSDKLRRDKQRYGLYLKLFIVMGINWSLELISFAVGGSNLYWIVIDLSNITLGIFIFVIFVWRNKAWSLLRKRVKLVDTKSKQIPISSNLFPDDEIEHEKRCHDRPDIHHVPLVARNAARVFLLSIEDNMYTRISRKNTHVNILDIFEILLYLVYKTVIKNFPVNRGCVRIRACIRHVLKPYCVLLFRQPRTLAPILTRGPEPTEDTRVTSDDGALRFKDLH</sequence>
<dbReference type="GO" id="GO:0007166">
    <property type="term" value="P:cell surface receptor signaling pathway"/>
    <property type="evidence" value="ECO:0007669"/>
    <property type="project" value="InterPro"/>
</dbReference>
<dbReference type="GO" id="GO:0005886">
    <property type="term" value="C:plasma membrane"/>
    <property type="evidence" value="ECO:0007669"/>
    <property type="project" value="TreeGrafter"/>
</dbReference>
<comment type="subcellular location">
    <subcellularLocation>
        <location evidence="1">Membrane</location>
        <topology evidence="1">Multi-pass membrane protein</topology>
    </subcellularLocation>
</comment>
<dbReference type="CDD" id="cd15039">
    <property type="entry name" value="7tmB3_Methuselah-like"/>
    <property type="match status" value="1"/>
</dbReference>
<keyword evidence="4 5" id="KW-0472">Membrane</keyword>
<dbReference type="PANTHER" id="PTHR47154">
    <property type="entry name" value="G-PROTEIN COUPLED RECEPTOR MTH-RELATED"/>
    <property type="match status" value="1"/>
</dbReference>
<evidence type="ECO:0000256" key="4">
    <source>
        <dbReference type="ARBA" id="ARBA00023136"/>
    </source>
</evidence>
<dbReference type="PROSITE" id="PS50261">
    <property type="entry name" value="G_PROTEIN_RECEP_F2_4"/>
    <property type="match status" value="1"/>
</dbReference>
<dbReference type="PANTHER" id="PTHR47154:SF2">
    <property type="entry name" value="G-PROTEIN COUPLED RECEPTOR MTH-RELATED"/>
    <property type="match status" value="1"/>
</dbReference>
<evidence type="ECO:0000256" key="5">
    <source>
        <dbReference type="SAM" id="Phobius"/>
    </source>
</evidence>
<organism evidence="7 8">
    <name type="scientific">Eumeta variegata</name>
    <name type="common">Bagworm moth</name>
    <name type="synonym">Eumeta japonica</name>
    <dbReference type="NCBI Taxonomy" id="151549"/>
    <lineage>
        <taxon>Eukaryota</taxon>
        <taxon>Metazoa</taxon>
        <taxon>Ecdysozoa</taxon>
        <taxon>Arthropoda</taxon>
        <taxon>Hexapoda</taxon>
        <taxon>Insecta</taxon>
        <taxon>Pterygota</taxon>
        <taxon>Neoptera</taxon>
        <taxon>Endopterygota</taxon>
        <taxon>Lepidoptera</taxon>
        <taxon>Glossata</taxon>
        <taxon>Ditrysia</taxon>
        <taxon>Tineoidea</taxon>
        <taxon>Psychidae</taxon>
        <taxon>Oiketicinae</taxon>
        <taxon>Eumeta</taxon>
    </lineage>
</organism>
<dbReference type="Proteomes" id="UP000299102">
    <property type="component" value="Unassembled WGS sequence"/>
</dbReference>
<proteinExistence type="predicted"/>
<dbReference type="InterPro" id="IPR017981">
    <property type="entry name" value="GPCR_2-like_7TM"/>
</dbReference>
<dbReference type="GO" id="GO:0008528">
    <property type="term" value="F:G protein-coupled peptide receptor activity"/>
    <property type="evidence" value="ECO:0007669"/>
    <property type="project" value="TreeGrafter"/>
</dbReference>
<dbReference type="InterPro" id="IPR051384">
    <property type="entry name" value="Mth_GPCR"/>
</dbReference>
<dbReference type="OrthoDB" id="6134459at2759"/>
<evidence type="ECO:0000256" key="1">
    <source>
        <dbReference type="ARBA" id="ARBA00004141"/>
    </source>
</evidence>
<keyword evidence="8" id="KW-1185">Reference proteome</keyword>
<name>A0A4C1WFS8_EUMVA</name>
<dbReference type="InterPro" id="IPR000832">
    <property type="entry name" value="GPCR_2_secretin-like"/>
</dbReference>
<feature type="domain" description="G-protein coupled receptors family 2 profile 2" evidence="6">
    <location>
        <begin position="90"/>
        <end position="242"/>
    </location>
</feature>
<accession>A0A4C1WFS8</accession>
<gene>
    <name evidence="7" type="primary">mth2</name>
    <name evidence="7" type="ORF">EVAR_97220_1</name>
</gene>
<dbReference type="STRING" id="151549.A0A4C1WFS8"/>
<evidence type="ECO:0000313" key="7">
    <source>
        <dbReference type="EMBL" id="GBP50218.1"/>
    </source>
</evidence>
<dbReference type="AlphaFoldDB" id="A0A4C1WFS8"/>
<dbReference type="Pfam" id="PF00002">
    <property type="entry name" value="7tm_2"/>
    <property type="match status" value="1"/>
</dbReference>
<feature type="transmembrane region" description="Helical" evidence="5">
    <location>
        <begin position="137"/>
        <end position="157"/>
    </location>
</feature>
<evidence type="ECO:0000256" key="3">
    <source>
        <dbReference type="ARBA" id="ARBA00022989"/>
    </source>
</evidence>
<reference evidence="7 8" key="1">
    <citation type="journal article" date="2019" name="Commun. Biol.">
        <title>The bagworm genome reveals a unique fibroin gene that provides high tensile strength.</title>
        <authorList>
            <person name="Kono N."/>
            <person name="Nakamura H."/>
            <person name="Ohtoshi R."/>
            <person name="Tomita M."/>
            <person name="Numata K."/>
            <person name="Arakawa K."/>
        </authorList>
    </citation>
    <scope>NUCLEOTIDE SEQUENCE [LARGE SCALE GENOMIC DNA]</scope>
</reference>
<evidence type="ECO:0000256" key="2">
    <source>
        <dbReference type="ARBA" id="ARBA00022692"/>
    </source>
</evidence>
<keyword evidence="3 5" id="KW-1133">Transmembrane helix</keyword>
<dbReference type="Gene3D" id="1.20.1070.10">
    <property type="entry name" value="Rhodopsin 7-helix transmembrane proteins"/>
    <property type="match status" value="1"/>
</dbReference>
<evidence type="ECO:0000313" key="8">
    <source>
        <dbReference type="Proteomes" id="UP000299102"/>
    </source>
</evidence>
<feature type="transmembrane region" description="Helical" evidence="5">
    <location>
        <begin position="192"/>
        <end position="212"/>
    </location>
</feature>
<dbReference type="EMBL" id="BGZK01000560">
    <property type="protein sequence ID" value="GBP50218.1"/>
    <property type="molecule type" value="Genomic_DNA"/>
</dbReference>
<feature type="transmembrane region" description="Helical" evidence="5">
    <location>
        <begin position="87"/>
        <end position="111"/>
    </location>
</feature>
<comment type="caution">
    <text evidence="7">The sequence shown here is derived from an EMBL/GenBank/DDBJ whole genome shotgun (WGS) entry which is preliminary data.</text>
</comment>